<dbReference type="PANTHER" id="PTHR35566:SF1">
    <property type="entry name" value="TYPE VI SECRETION SYSTEM BASEPLATE COMPONENT TSSK1"/>
    <property type="match status" value="1"/>
</dbReference>
<dbReference type="PANTHER" id="PTHR35566">
    <property type="entry name" value="BLR3599 PROTEIN"/>
    <property type="match status" value="1"/>
</dbReference>
<proteinExistence type="predicted"/>
<keyword evidence="2" id="KW-1185">Reference proteome</keyword>
<dbReference type="EMBL" id="QJJK01000001">
    <property type="protein sequence ID" value="PXW64914.1"/>
    <property type="molecule type" value="Genomic_DNA"/>
</dbReference>
<accession>A0A2V3UKT6</accession>
<dbReference type="NCBIfam" id="TIGR03353">
    <property type="entry name" value="VI_chp_4"/>
    <property type="match status" value="1"/>
</dbReference>
<evidence type="ECO:0000313" key="1">
    <source>
        <dbReference type="EMBL" id="PXW64914.1"/>
    </source>
</evidence>
<reference evidence="1 2" key="1">
    <citation type="submission" date="2018-05" db="EMBL/GenBank/DDBJ databases">
        <title>Genomic Encyclopedia of Type Strains, Phase IV (KMG-IV): sequencing the most valuable type-strain genomes for metagenomic binning, comparative biology and taxonomic classification.</title>
        <authorList>
            <person name="Goeker M."/>
        </authorList>
    </citation>
    <scope>NUCLEOTIDE SEQUENCE [LARGE SCALE GENOMIC DNA]</scope>
    <source>
        <strain evidence="1 2">DSM 6462</strain>
    </source>
</reference>
<dbReference type="InterPro" id="IPR010263">
    <property type="entry name" value="T6SS_TssK"/>
</dbReference>
<organism evidence="1 2">
    <name type="scientific">Chelatococcus asaccharovorans</name>
    <dbReference type="NCBI Taxonomy" id="28210"/>
    <lineage>
        <taxon>Bacteria</taxon>
        <taxon>Pseudomonadati</taxon>
        <taxon>Pseudomonadota</taxon>
        <taxon>Alphaproteobacteria</taxon>
        <taxon>Hyphomicrobiales</taxon>
        <taxon>Chelatococcaceae</taxon>
        <taxon>Chelatococcus</taxon>
    </lineage>
</organism>
<comment type="caution">
    <text evidence="1">The sequence shown here is derived from an EMBL/GenBank/DDBJ whole genome shotgun (WGS) entry which is preliminary data.</text>
</comment>
<dbReference type="AlphaFoldDB" id="A0A2V3UKT6"/>
<evidence type="ECO:0000313" key="2">
    <source>
        <dbReference type="Proteomes" id="UP000248021"/>
    </source>
</evidence>
<dbReference type="Proteomes" id="UP000248021">
    <property type="component" value="Unassembled WGS sequence"/>
</dbReference>
<name>A0A2V3UKT6_9HYPH</name>
<sequence>MSEYSKVSWSEGMFIRPQHFQQETRYLEQLVRRRCHVLRPYGWGLTHVEIDRELLSTCRFGLRHCAGVFEDGTAFALGDGDGLLSPLLLTSAANGAVVYLTLPVRRPGTIEITAADGAVTSARCTAVAVATPDTHSPDGTAAEIDVGKLRLRYALGRQGAAPSELALPVARIADVDAATGARLDDLHSPPVLLLAASTALSRLIIEVEGLLAQCGETLVRRLCAGFDTAGPTELLLLQSINRHRLQLRHISEHGLHHPEAVFQFLLGLVGELATTASPSLPAADSYRYDHQDPARSFAPLLAAIRLYLGTPHDRGAILIPLVDVGDGIHHAVIDRSDMPRGSLFSDASIILAARADMEASALIQRLPAQLKIAAESQIQHLVNAALPGVKLRPLAAPPRQMPFSPGTSYFECDRAGPLWKQVVATESLALHITGEFPALVLEVWAVRG</sequence>
<protein>
    <submittedName>
        <fullName evidence="1">Type VI secretion system protein ImpJ</fullName>
    </submittedName>
</protein>
<dbReference type="RefSeq" id="WP_110372933.1">
    <property type="nucleotide sequence ID" value="NZ_JAHBRY010000001.1"/>
</dbReference>
<gene>
    <name evidence="1" type="ORF">C7450_101674</name>
</gene>
<dbReference type="Pfam" id="PF05936">
    <property type="entry name" value="T6SS_VasE"/>
    <property type="match status" value="1"/>
</dbReference>
<dbReference type="OrthoDB" id="9775333at2"/>